<proteinExistence type="predicted"/>
<reference evidence="1" key="1">
    <citation type="submission" date="2019-04" db="EMBL/GenBank/DDBJ databases">
        <title>Friends and foes A comparative genomics studyof 23 Aspergillus species from section Flavi.</title>
        <authorList>
            <consortium name="DOE Joint Genome Institute"/>
            <person name="Kjaerbolling I."/>
            <person name="Vesth T."/>
            <person name="Frisvad J.C."/>
            <person name="Nybo J.L."/>
            <person name="Theobald S."/>
            <person name="Kildgaard S."/>
            <person name="Isbrandt T."/>
            <person name="Kuo A."/>
            <person name="Sato A."/>
            <person name="Lyhne E.K."/>
            <person name="Kogle M.E."/>
            <person name="Wiebenga A."/>
            <person name="Kun R.S."/>
            <person name="Lubbers R.J."/>
            <person name="Makela M.R."/>
            <person name="Barry K."/>
            <person name="Chovatia M."/>
            <person name="Clum A."/>
            <person name="Daum C."/>
            <person name="Haridas S."/>
            <person name="He G."/>
            <person name="LaButti K."/>
            <person name="Lipzen A."/>
            <person name="Mondo S."/>
            <person name="Riley R."/>
            <person name="Salamov A."/>
            <person name="Simmons B.A."/>
            <person name="Magnuson J.K."/>
            <person name="Henrissat B."/>
            <person name="Mortensen U.H."/>
            <person name="Larsen T.O."/>
            <person name="Devries R.P."/>
            <person name="Grigoriev I.V."/>
            <person name="Machida M."/>
            <person name="Baker S.E."/>
            <person name="Andersen M.R."/>
        </authorList>
    </citation>
    <scope>NUCLEOTIDE SEQUENCE [LARGE SCALE GENOMIC DNA]</scope>
    <source>
        <strain evidence="1">IBT 14317</strain>
    </source>
</reference>
<dbReference type="EMBL" id="ML735271">
    <property type="protein sequence ID" value="KAE8388962.1"/>
    <property type="molecule type" value="Genomic_DNA"/>
</dbReference>
<organism evidence="1">
    <name type="scientific">Petromyces alliaceus</name>
    <name type="common">Aspergillus alliaceus</name>
    <dbReference type="NCBI Taxonomy" id="209559"/>
    <lineage>
        <taxon>Eukaryota</taxon>
        <taxon>Fungi</taxon>
        <taxon>Dikarya</taxon>
        <taxon>Ascomycota</taxon>
        <taxon>Pezizomycotina</taxon>
        <taxon>Eurotiomycetes</taxon>
        <taxon>Eurotiomycetidae</taxon>
        <taxon>Eurotiales</taxon>
        <taxon>Aspergillaceae</taxon>
        <taxon>Aspergillus</taxon>
        <taxon>Aspergillus subgen. Circumdati</taxon>
    </lineage>
</organism>
<name>A0A5N7C4H0_PETAA</name>
<accession>A0A5N7C4H0</accession>
<protein>
    <submittedName>
        <fullName evidence="1">Uncharacterized protein</fullName>
    </submittedName>
</protein>
<dbReference type="Proteomes" id="UP000326877">
    <property type="component" value="Unassembled WGS sequence"/>
</dbReference>
<dbReference type="AlphaFoldDB" id="A0A5N7C4H0"/>
<gene>
    <name evidence="1" type="ORF">BDV23DRAFT_157824</name>
</gene>
<sequence>MTASSPVLIIGLATADQPLDSIPCRGQTNPTYKATVKCGAGYKLTSHKNPVYLVYCQILDRNYATAQVDYSCLPGTAIALISMLRKGKILIGASDLISSL</sequence>
<evidence type="ECO:0000313" key="1">
    <source>
        <dbReference type="EMBL" id="KAE8388962.1"/>
    </source>
</evidence>